<sequence length="103" mass="11684">MPTIQASFSFFFAKLLNRALCRGMPLEGLKVSACEFVAMQKTLSKMRTSSAREYVSTGTRSAPFGRDLKSYLLLSMVMYSSWSGCSLGEQRYIWLSCDDPQWK</sequence>
<dbReference type="EMBL" id="ML732925">
    <property type="protein sequence ID" value="KAB8266965.1"/>
    <property type="molecule type" value="Genomic_DNA"/>
</dbReference>
<reference evidence="1 2" key="1">
    <citation type="submission" date="2019-04" db="EMBL/GenBank/DDBJ databases">
        <title>Fungal friends and foes A comparative genomics study of 23 Aspergillus species from section Flavi.</title>
        <authorList>
            <consortium name="DOE Joint Genome Institute"/>
            <person name="Kjaerbolling I."/>
            <person name="Vesth T.C."/>
            <person name="Frisvad J.C."/>
            <person name="Nybo J.L."/>
            <person name="Theobald S."/>
            <person name="Kildgaard S."/>
            <person name="Petersen T.I."/>
            <person name="Kuo A."/>
            <person name="Sato A."/>
            <person name="Lyhne E.K."/>
            <person name="Kogle M.E."/>
            <person name="Wiebenga A."/>
            <person name="Kun R.S."/>
            <person name="Lubbers R.J."/>
            <person name="Makela M.R."/>
            <person name="Barry K."/>
            <person name="Chovatia M."/>
            <person name="Clum A."/>
            <person name="Daum C."/>
            <person name="Haridas S."/>
            <person name="He G."/>
            <person name="LaButti K."/>
            <person name="Lipzen A."/>
            <person name="Mondo S."/>
            <person name="Pangilinan J."/>
            <person name="Riley R."/>
            <person name="Salamov A."/>
            <person name="Simmons B.A."/>
            <person name="Magnuson J.K."/>
            <person name="Henrissat B."/>
            <person name="Mortensen U.H."/>
            <person name="Larsen T.O."/>
            <person name="De vries R.P."/>
            <person name="Grigoriev I.V."/>
            <person name="Machida M."/>
            <person name="Baker S.E."/>
            <person name="Andersen M.R."/>
        </authorList>
    </citation>
    <scope>NUCLEOTIDE SEQUENCE [LARGE SCALE GENOMIC DNA]</scope>
    <source>
        <strain evidence="1 2">CBS 117635</strain>
    </source>
</reference>
<name>A0A5N6IKR3_9EURO</name>
<keyword evidence="2" id="KW-1185">Reference proteome</keyword>
<protein>
    <submittedName>
        <fullName evidence="1">Uncharacterized protein</fullName>
    </submittedName>
</protein>
<proteinExistence type="predicted"/>
<accession>A0A5N6IKR3</accession>
<evidence type="ECO:0000313" key="2">
    <source>
        <dbReference type="Proteomes" id="UP000326289"/>
    </source>
</evidence>
<organism evidence="1 2">
    <name type="scientific">Aspergillus minisclerotigenes</name>
    <dbReference type="NCBI Taxonomy" id="656917"/>
    <lineage>
        <taxon>Eukaryota</taxon>
        <taxon>Fungi</taxon>
        <taxon>Dikarya</taxon>
        <taxon>Ascomycota</taxon>
        <taxon>Pezizomycotina</taxon>
        <taxon>Eurotiomycetes</taxon>
        <taxon>Eurotiomycetidae</taxon>
        <taxon>Eurotiales</taxon>
        <taxon>Aspergillaceae</taxon>
        <taxon>Aspergillus</taxon>
        <taxon>Aspergillus subgen. Circumdati</taxon>
    </lineage>
</organism>
<dbReference type="AlphaFoldDB" id="A0A5N6IKR3"/>
<gene>
    <name evidence="1" type="ORF">BDV30DRAFT_221044</name>
</gene>
<evidence type="ECO:0000313" key="1">
    <source>
        <dbReference type="EMBL" id="KAB8266965.1"/>
    </source>
</evidence>
<dbReference type="Proteomes" id="UP000326289">
    <property type="component" value="Unassembled WGS sequence"/>
</dbReference>